<evidence type="ECO:0000256" key="1">
    <source>
        <dbReference type="SAM" id="MobiDB-lite"/>
    </source>
</evidence>
<evidence type="ECO:0000313" key="3">
    <source>
        <dbReference type="Proteomes" id="UP000186955"/>
    </source>
</evidence>
<dbReference type="AlphaFoldDB" id="A0A1Q5SNJ7"/>
<keyword evidence="3" id="KW-1185">Reference proteome</keyword>
<comment type="caution">
    <text evidence="2">The sequence shown here is derived from an EMBL/GenBank/DDBJ whole genome shotgun (WGS) entry which is preliminary data.</text>
</comment>
<reference evidence="2 3" key="1">
    <citation type="submission" date="2016-10" db="EMBL/GenBank/DDBJ databases">
        <title>Genome sequence of the ascomycete fungus Penicillium subrubescens.</title>
        <authorList>
            <person name="De Vries R.P."/>
            <person name="Peng M."/>
            <person name="Dilokpimol A."/>
            <person name="Hilden K."/>
            <person name="Makela M.R."/>
            <person name="Grigoriev I."/>
            <person name="Riley R."/>
            <person name="Granchi Z."/>
        </authorList>
    </citation>
    <scope>NUCLEOTIDE SEQUENCE [LARGE SCALE GENOMIC DNA]</scope>
    <source>
        <strain evidence="2 3">CBS 132785</strain>
    </source>
</reference>
<dbReference type="EMBL" id="MNBE01000773">
    <property type="protein sequence ID" value="OKO89578.1"/>
    <property type="molecule type" value="Genomic_DNA"/>
</dbReference>
<accession>A0A1Q5SNJ7</accession>
<sequence>MSSNNGHKEVSQGTVTRYQQTLETIYETSEEMPPTHQVLSAKPLMRSRIPRAQRKPPQREVFMSEEAMVRRAILAELEEIDKHWENLAKLYATLLELMRKKRTRG</sequence>
<proteinExistence type="predicted"/>
<protein>
    <submittedName>
        <fullName evidence="2">Uncharacterized protein</fullName>
    </submittedName>
</protein>
<organism evidence="2 3">
    <name type="scientific">Penicillium subrubescens</name>
    <dbReference type="NCBI Taxonomy" id="1316194"/>
    <lineage>
        <taxon>Eukaryota</taxon>
        <taxon>Fungi</taxon>
        <taxon>Dikarya</taxon>
        <taxon>Ascomycota</taxon>
        <taxon>Pezizomycotina</taxon>
        <taxon>Eurotiomycetes</taxon>
        <taxon>Eurotiomycetidae</taxon>
        <taxon>Eurotiales</taxon>
        <taxon>Aspergillaceae</taxon>
        <taxon>Penicillium</taxon>
    </lineage>
</organism>
<dbReference type="Proteomes" id="UP000186955">
    <property type="component" value="Unassembled WGS sequence"/>
</dbReference>
<gene>
    <name evidence="2" type="ORF">PENSUB_13644</name>
</gene>
<evidence type="ECO:0000313" key="2">
    <source>
        <dbReference type="EMBL" id="OKO89578.1"/>
    </source>
</evidence>
<dbReference type="OrthoDB" id="10597493at2759"/>
<name>A0A1Q5SNJ7_9EURO</name>
<feature type="region of interest" description="Disordered" evidence="1">
    <location>
        <begin position="28"/>
        <end position="59"/>
    </location>
</feature>